<dbReference type="GO" id="GO:0008233">
    <property type="term" value="F:peptidase activity"/>
    <property type="evidence" value="ECO:0007669"/>
    <property type="project" value="UniProtKB-KW"/>
</dbReference>
<comment type="caution">
    <text evidence="8">The sequence shown here is derived from an EMBL/GenBank/DDBJ whole genome shotgun (WGS) entry which is preliminary data.</text>
</comment>
<keyword evidence="4" id="KW-0479">Metal-binding</keyword>
<evidence type="ECO:0000256" key="5">
    <source>
        <dbReference type="ARBA" id="ARBA00023315"/>
    </source>
</evidence>
<name>A0A1Z5HXA6_9FIRM</name>
<reference evidence="9" key="1">
    <citation type="journal article" date="2017" name="Appl. Environ. Microbiol.">
        <title>Genomic Analysis of Calderihabitans maritimus KKC1, a Thermophilic, Hydrogenogenic, Carboxydotrophic Bacterium Isolated from Marine Sediment.</title>
        <authorList>
            <person name="Omae K."/>
            <person name="Yoneda Y."/>
            <person name="Fukuyama Y."/>
            <person name="Yoshida T."/>
            <person name="Sako Y."/>
        </authorList>
    </citation>
    <scope>NUCLEOTIDE SEQUENCE [LARGE SCALE GENOMIC DNA]</scope>
    <source>
        <strain evidence="9">KKC1</strain>
    </source>
</reference>
<proteinExistence type="predicted"/>
<keyword evidence="9" id="KW-1185">Reference proteome</keyword>
<comment type="catalytic activity">
    <reaction evidence="6">
        <text>L-threonylcarbamoyladenylate + adenosine(37) in tRNA = N(6)-L-threonylcarbamoyladenosine(37) in tRNA + AMP + H(+)</text>
        <dbReference type="Rhea" id="RHEA:37059"/>
        <dbReference type="Rhea" id="RHEA-COMP:10162"/>
        <dbReference type="Rhea" id="RHEA-COMP:10163"/>
        <dbReference type="ChEBI" id="CHEBI:15378"/>
        <dbReference type="ChEBI" id="CHEBI:73682"/>
        <dbReference type="ChEBI" id="CHEBI:74411"/>
        <dbReference type="ChEBI" id="CHEBI:74418"/>
        <dbReference type="ChEBI" id="CHEBI:456215"/>
        <dbReference type="EC" id="2.3.1.234"/>
    </reaction>
</comment>
<dbReference type="InterPro" id="IPR017861">
    <property type="entry name" value="KAE1/TsaD"/>
</dbReference>
<dbReference type="PANTHER" id="PTHR11735">
    <property type="entry name" value="TRNA N6-ADENOSINE THREONYLCARBAMOYLTRANSFERASE"/>
    <property type="match status" value="1"/>
</dbReference>
<protein>
    <recommendedName>
        <fullName evidence="1">N(6)-L-threonylcarbamoyladenine synthase</fullName>
        <ecNumber evidence="1">2.3.1.234</ecNumber>
    </recommendedName>
</protein>
<dbReference type="SUPFAM" id="SSF53067">
    <property type="entry name" value="Actin-like ATPase domain"/>
    <property type="match status" value="1"/>
</dbReference>
<dbReference type="GO" id="GO:0006400">
    <property type="term" value="P:tRNA modification"/>
    <property type="evidence" value="ECO:0007669"/>
    <property type="project" value="UniProtKB-ARBA"/>
</dbReference>
<dbReference type="InterPro" id="IPR000905">
    <property type="entry name" value="Gcp-like_dom"/>
</dbReference>
<evidence type="ECO:0000256" key="3">
    <source>
        <dbReference type="ARBA" id="ARBA00022694"/>
    </source>
</evidence>
<organism evidence="8 9">
    <name type="scientific">Calderihabitans maritimus</name>
    <dbReference type="NCBI Taxonomy" id="1246530"/>
    <lineage>
        <taxon>Bacteria</taxon>
        <taxon>Bacillati</taxon>
        <taxon>Bacillota</taxon>
        <taxon>Clostridia</taxon>
        <taxon>Neomoorellales</taxon>
        <taxon>Calderihabitantaceae</taxon>
        <taxon>Calderihabitans</taxon>
    </lineage>
</organism>
<gene>
    <name evidence="8" type="ORF">KKC1_32820</name>
</gene>
<accession>A0A1Z5HXA6</accession>
<dbReference type="AlphaFoldDB" id="A0A1Z5HXA6"/>
<evidence type="ECO:0000256" key="6">
    <source>
        <dbReference type="ARBA" id="ARBA00048117"/>
    </source>
</evidence>
<evidence type="ECO:0000256" key="1">
    <source>
        <dbReference type="ARBA" id="ARBA00012156"/>
    </source>
</evidence>
<evidence type="ECO:0000259" key="7">
    <source>
        <dbReference type="Pfam" id="PF00814"/>
    </source>
</evidence>
<evidence type="ECO:0000256" key="2">
    <source>
        <dbReference type="ARBA" id="ARBA00022679"/>
    </source>
</evidence>
<dbReference type="Proteomes" id="UP000197032">
    <property type="component" value="Unassembled WGS sequence"/>
</dbReference>
<dbReference type="PANTHER" id="PTHR11735:SF14">
    <property type="entry name" value="TRNA N6-ADENOSINE THREONYLCARBAMOYLTRANSFERASE"/>
    <property type="match status" value="1"/>
</dbReference>
<keyword evidence="8" id="KW-0645">Protease</keyword>
<dbReference type="Gene3D" id="3.30.420.40">
    <property type="match status" value="2"/>
</dbReference>
<dbReference type="Pfam" id="PF00814">
    <property type="entry name" value="TsaD"/>
    <property type="match status" value="1"/>
</dbReference>
<dbReference type="GO" id="GO:0006508">
    <property type="term" value="P:proteolysis"/>
    <property type="evidence" value="ECO:0007669"/>
    <property type="project" value="UniProtKB-KW"/>
</dbReference>
<dbReference type="EMBL" id="BDGJ01000198">
    <property type="protein sequence ID" value="GAW94169.1"/>
    <property type="molecule type" value="Genomic_DNA"/>
</dbReference>
<evidence type="ECO:0000313" key="8">
    <source>
        <dbReference type="EMBL" id="GAW94169.1"/>
    </source>
</evidence>
<dbReference type="InterPro" id="IPR043129">
    <property type="entry name" value="ATPase_NBD"/>
</dbReference>
<keyword evidence="8" id="KW-0378">Hydrolase</keyword>
<dbReference type="InterPro" id="IPR017860">
    <property type="entry name" value="Peptidase_M22_CS"/>
</dbReference>
<dbReference type="RefSeq" id="WP_088555169.1">
    <property type="nucleotide sequence ID" value="NZ_BDGJ01000198.1"/>
</dbReference>
<keyword evidence="3" id="KW-0819">tRNA processing</keyword>
<dbReference type="GO" id="GO:0005737">
    <property type="term" value="C:cytoplasm"/>
    <property type="evidence" value="ECO:0007669"/>
    <property type="project" value="TreeGrafter"/>
</dbReference>
<evidence type="ECO:0000256" key="4">
    <source>
        <dbReference type="ARBA" id="ARBA00022723"/>
    </source>
</evidence>
<sequence>MKYVLGIDTSCYTTSAALVDEEGNLKAEHRQLLSVPQGERGLQQAMAVFQHVQQLPQVIKKTLAPVRGKNIGAVVASVKPRPVEGSYMPVFTVAHSFGRTMAEVLGVPFFATTHQEGHIMAGLWSSGMPSRDKFLAVHLSGGTSELLLVERENKGGFSFAIKLLGGTTDLHAGQFIDRVGVEMGLPFPAGPHLEKLASKSRTGVVSIPSSVRGFNFSFSGPETQARKLLRQGIAPAEVARAVERCIATTLEKILRPAVKEFELADVLIVGGVAANRFIRERLRQRLEHRAVGARLFFADPRYSGDNAVGVAQLGCKML</sequence>
<dbReference type="GO" id="GO:0070525">
    <property type="term" value="P:tRNA threonylcarbamoyladenosine metabolic process"/>
    <property type="evidence" value="ECO:0007669"/>
    <property type="project" value="UniProtKB-ARBA"/>
</dbReference>
<dbReference type="PROSITE" id="PS01016">
    <property type="entry name" value="GLYCOPROTEASE"/>
    <property type="match status" value="1"/>
</dbReference>
<dbReference type="OrthoDB" id="1675500at2"/>
<keyword evidence="5" id="KW-0012">Acyltransferase</keyword>
<dbReference type="GO" id="GO:0046872">
    <property type="term" value="F:metal ion binding"/>
    <property type="evidence" value="ECO:0007669"/>
    <property type="project" value="UniProtKB-KW"/>
</dbReference>
<dbReference type="EC" id="2.3.1.234" evidence="1"/>
<feature type="domain" description="Gcp-like" evidence="7">
    <location>
        <begin position="47"/>
        <end position="310"/>
    </location>
</feature>
<dbReference type="GO" id="GO:0061711">
    <property type="term" value="F:tRNA N(6)-L-threonylcarbamoyladenine synthase activity"/>
    <property type="evidence" value="ECO:0007669"/>
    <property type="project" value="UniProtKB-EC"/>
</dbReference>
<dbReference type="GO" id="GO:0000408">
    <property type="term" value="C:EKC/KEOPS complex"/>
    <property type="evidence" value="ECO:0007669"/>
    <property type="project" value="TreeGrafter"/>
</dbReference>
<keyword evidence="2" id="KW-0808">Transferase</keyword>
<dbReference type="PRINTS" id="PR00789">
    <property type="entry name" value="OSIALOPTASE"/>
</dbReference>
<evidence type="ECO:0000313" key="9">
    <source>
        <dbReference type="Proteomes" id="UP000197032"/>
    </source>
</evidence>